<evidence type="ECO:0000256" key="3">
    <source>
        <dbReference type="ARBA" id="ARBA00022741"/>
    </source>
</evidence>
<evidence type="ECO:0000259" key="9">
    <source>
        <dbReference type="Pfam" id="PF01225"/>
    </source>
</evidence>
<evidence type="ECO:0000259" key="11">
    <source>
        <dbReference type="Pfam" id="PF08245"/>
    </source>
</evidence>
<comment type="caution">
    <text evidence="12">The sequence shown here is derived from an EMBL/GenBank/DDBJ whole genome shotgun (WGS) entry which is preliminary data.</text>
</comment>
<evidence type="ECO:0000313" key="13">
    <source>
        <dbReference type="Proteomes" id="UP000316253"/>
    </source>
</evidence>
<dbReference type="Gene3D" id="3.40.50.720">
    <property type="entry name" value="NAD(P)-binding Rossmann-like Domain"/>
    <property type="match status" value="1"/>
</dbReference>
<protein>
    <submittedName>
        <fullName evidence="12">UDP-N-acetylmuramate--alanine ligase</fullName>
    </submittedName>
</protein>
<dbReference type="InterPro" id="IPR000713">
    <property type="entry name" value="Mur_ligase_N"/>
</dbReference>
<evidence type="ECO:0000256" key="2">
    <source>
        <dbReference type="ARBA" id="ARBA00022618"/>
    </source>
</evidence>
<evidence type="ECO:0000256" key="8">
    <source>
        <dbReference type="ARBA" id="ARBA00023316"/>
    </source>
</evidence>
<dbReference type="GO" id="GO:0051301">
    <property type="term" value="P:cell division"/>
    <property type="evidence" value="ECO:0007669"/>
    <property type="project" value="UniProtKB-KW"/>
</dbReference>
<name>A0A554JAJ2_9BACT</name>
<evidence type="ECO:0000256" key="7">
    <source>
        <dbReference type="ARBA" id="ARBA00023306"/>
    </source>
</evidence>
<keyword evidence="6" id="KW-0573">Peptidoglycan synthesis</keyword>
<evidence type="ECO:0000259" key="10">
    <source>
        <dbReference type="Pfam" id="PF02875"/>
    </source>
</evidence>
<keyword evidence="2" id="KW-0132">Cell division</keyword>
<feature type="domain" description="Mur ligase C-terminal" evidence="10">
    <location>
        <begin position="353"/>
        <end position="483"/>
    </location>
</feature>
<dbReference type="InterPro" id="IPR013221">
    <property type="entry name" value="Mur_ligase_cen"/>
</dbReference>
<sequence length="495" mass="54757">MERWFFIGIKGVGMSALAIMAQEAGYQVSGADSQEKFITDTVLEAAKIPILAWENQTQEDWLSQWNDPAERPNLVVVGAAFKLDHPLVLSALELDIPVKYYSEALAELAQSKRVIAVAGTHGKTTTTAMIARSLVALEQAPGYIIGTSQIPGLEANGAYGQGEWLVIEADDYAKSPTDRRAKFFDLNPEILLINNIEHDHPDIYPTLADCQAAFSRLIARLRPGATLITNLELSTTVEAVLAGLEARQTADIQLICLVSEPPTAELAARWSPYQPSFWQLKSDLDQPLNFSLVPLSGEKDSIEFSLRLPGQYNQANASLAYLTLRQLFTKAQSQSELISRLPAVVAEFQGVKRRFEYLGQRQGTWIIDDYAHHPTACRLTIEAARQAFPKARLIVAFQAHTFSRTEALLDEFSRAFDGTDLLVVTDIFASARETRGQLTTADFVAVLKERSQAEVVYRSMAELQAYLESQLRPDQVLITMGAGQIYQVAEAILHG</sequence>
<feature type="domain" description="Mur ligase central" evidence="11">
    <location>
        <begin position="117"/>
        <end position="322"/>
    </location>
</feature>
<evidence type="ECO:0000256" key="5">
    <source>
        <dbReference type="ARBA" id="ARBA00022960"/>
    </source>
</evidence>
<feature type="domain" description="Mur ligase N-terminal catalytic" evidence="9">
    <location>
        <begin position="6"/>
        <end position="112"/>
    </location>
</feature>
<dbReference type="Gene3D" id="3.40.1190.10">
    <property type="entry name" value="Mur-like, catalytic domain"/>
    <property type="match status" value="1"/>
</dbReference>
<dbReference type="GO" id="GO:0005524">
    <property type="term" value="F:ATP binding"/>
    <property type="evidence" value="ECO:0007669"/>
    <property type="project" value="UniProtKB-KW"/>
</dbReference>
<dbReference type="AlphaFoldDB" id="A0A554JAJ2"/>
<keyword evidence="7" id="KW-0131">Cell cycle</keyword>
<dbReference type="Pfam" id="PF08245">
    <property type="entry name" value="Mur_ligase_M"/>
    <property type="match status" value="1"/>
</dbReference>
<dbReference type="SUPFAM" id="SSF51984">
    <property type="entry name" value="MurCD N-terminal domain"/>
    <property type="match status" value="1"/>
</dbReference>
<dbReference type="Pfam" id="PF01225">
    <property type="entry name" value="Mur_ligase"/>
    <property type="match status" value="1"/>
</dbReference>
<keyword evidence="3" id="KW-0547">Nucleotide-binding</keyword>
<dbReference type="Proteomes" id="UP000316253">
    <property type="component" value="Unassembled WGS sequence"/>
</dbReference>
<reference evidence="12 13" key="1">
    <citation type="submission" date="2017-08" db="EMBL/GenBank/DDBJ databases">
        <title>Mechanisms for carbon and nitrogen cycling indicate functional differentiation within the Candidate Phyla Radiation.</title>
        <authorList>
            <person name="Danczak R.E."/>
            <person name="Johnston M.D."/>
            <person name="Kenah C."/>
            <person name="Slattery M."/>
            <person name="Wrighton K.C."/>
            <person name="Wilkins M.J."/>
        </authorList>
    </citation>
    <scope>NUCLEOTIDE SEQUENCE [LARGE SCALE GENOMIC DNA]</scope>
    <source>
        <strain evidence="12">Gr01-1014_85</strain>
    </source>
</reference>
<keyword evidence="5" id="KW-0133">Cell shape</keyword>
<dbReference type="GO" id="GO:0071555">
    <property type="term" value="P:cell wall organization"/>
    <property type="evidence" value="ECO:0007669"/>
    <property type="project" value="UniProtKB-KW"/>
</dbReference>
<dbReference type="GO" id="GO:0016881">
    <property type="term" value="F:acid-amino acid ligase activity"/>
    <property type="evidence" value="ECO:0007669"/>
    <property type="project" value="InterPro"/>
</dbReference>
<evidence type="ECO:0000256" key="6">
    <source>
        <dbReference type="ARBA" id="ARBA00022984"/>
    </source>
</evidence>
<organism evidence="12 13">
    <name type="scientific">Candidatus Berkelbacteria bacterium Gr01-1014_85</name>
    <dbReference type="NCBI Taxonomy" id="2017150"/>
    <lineage>
        <taxon>Bacteria</taxon>
        <taxon>Candidatus Berkelbacteria</taxon>
    </lineage>
</organism>
<accession>A0A554JAJ2</accession>
<evidence type="ECO:0000256" key="4">
    <source>
        <dbReference type="ARBA" id="ARBA00022840"/>
    </source>
</evidence>
<keyword evidence="8" id="KW-0961">Cell wall biogenesis/degradation</keyword>
<keyword evidence="1 12" id="KW-0436">Ligase</keyword>
<dbReference type="GO" id="GO:0008360">
    <property type="term" value="P:regulation of cell shape"/>
    <property type="evidence" value="ECO:0007669"/>
    <property type="project" value="UniProtKB-KW"/>
</dbReference>
<proteinExistence type="predicted"/>
<dbReference type="EMBL" id="VMFD01000048">
    <property type="protein sequence ID" value="TSC65336.1"/>
    <property type="molecule type" value="Genomic_DNA"/>
</dbReference>
<dbReference type="SUPFAM" id="SSF53244">
    <property type="entry name" value="MurD-like peptide ligases, peptide-binding domain"/>
    <property type="match status" value="1"/>
</dbReference>
<dbReference type="InterPro" id="IPR050061">
    <property type="entry name" value="MurCDEF_pg_biosynth"/>
</dbReference>
<evidence type="ECO:0000313" key="12">
    <source>
        <dbReference type="EMBL" id="TSC65336.1"/>
    </source>
</evidence>
<evidence type="ECO:0000256" key="1">
    <source>
        <dbReference type="ARBA" id="ARBA00022598"/>
    </source>
</evidence>
<dbReference type="Pfam" id="PF02875">
    <property type="entry name" value="Mur_ligase_C"/>
    <property type="match status" value="1"/>
</dbReference>
<dbReference type="SUPFAM" id="SSF53623">
    <property type="entry name" value="MurD-like peptide ligases, catalytic domain"/>
    <property type="match status" value="1"/>
</dbReference>
<dbReference type="InterPro" id="IPR036565">
    <property type="entry name" value="Mur-like_cat_sf"/>
</dbReference>
<dbReference type="GO" id="GO:0009252">
    <property type="term" value="P:peptidoglycan biosynthetic process"/>
    <property type="evidence" value="ECO:0007669"/>
    <property type="project" value="UniProtKB-KW"/>
</dbReference>
<dbReference type="InterPro" id="IPR036615">
    <property type="entry name" value="Mur_ligase_C_dom_sf"/>
</dbReference>
<dbReference type="PANTHER" id="PTHR43445">
    <property type="entry name" value="UDP-N-ACETYLMURAMATE--L-ALANINE LIGASE-RELATED"/>
    <property type="match status" value="1"/>
</dbReference>
<dbReference type="Gene3D" id="3.90.190.20">
    <property type="entry name" value="Mur ligase, C-terminal domain"/>
    <property type="match status" value="1"/>
</dbReference>
<gene>
    <name evidence="12" type="ORF">CEO22_513</name>
</gene>
<dbReference type="InterPro" id="IPR004101">
    <property type="entry name" value="Mur_ligase_C"/>
</dbReference>
<dbReference type="PANTHER" id="PTHR43445:SF3">
    <property type="entry name" value="UDP-N-ACETYLMURAMATE--L-ALANINE LIGASE"/>
    <property type="match status" value="1"/>
</dbReference>
<keyword evidence="4" id="KW-0067">ATP-binding</keyword>